<evidence type="ECO:0000256" key="2">
    <source>
        <dbReference type="ARBA" id="ARBA00004653"/>
    </source>
</evidence>
<name>A0A5J5AN11_9ASTE</name>
<comment type="similarity">
    <text evidence="3 10">Belongs to the nonaspanin (TM9SF) (TC 9.A.2) family.</text>
</comment>
<keyword evidence="7 10" id="KW-1133">Transmembrane helix</keyword>
<evidence type="ECO:0000256" key="7">
    <source>
        <dbReference type="ARBA" id="ARBA00022989"/>
    </source>
</evidence>
<evidence type="ECO:0000256" key="9">
    <source>
        <dbReference type="ARBA" id="ARBA00023136"/>
    </source>
</evidence>
<dbReference type="OrthoDB" id="1726992at2759"/>
<reference evidence="11 12" key="1">
    <citation type="submission" date="2019-09" db="EMBL/GenBank/DDBJ databases">
        <title>A chromosome-level genome assembly of the Chinese tupelo Nyssa sinensis.</title>
        <authorList>
            <person name="Yang X."/>
            <person name="Kang M."/>
            <person name="Yang Y."/>
            <person name="Xiong H."/>
            <person name="Wang M."/>
            <person name="Zhang Z."/>
            <person name="Wang Z."/>
            <person name="Wu H."/>
            <person name="Ma T."/>
            <person name="Liu J."/>
            <person name="Xi Z."/>
        </authorList>
    </citation>
    <scope>NUCLEOTIDE SEQUENCE [LARGE SCALE GENOMIC DNA]</scope>
    <source>
        <strain evidence="11">J267</strain>
        <tissue evidence="11">Leaf</tissue>
    </source>
</reference>
<keyword evidence="5" id="KW-0732">Signal</keyword>
<dbReference type="PANTHER" id="PTHR10766">
    <property type="entry name" value="TRANSMEMBRANE 9 SUPERFAMILY PROTEIN"/>
    <property type="match status" value="1"/>
</dbReference>
<sequence>MPCNSISLTCQDLSENGGSIGNSSCCCSYNLLRSQVRSDESDHHYKGGDSVPLYANKVGPYQNPRYAYDEEVSDNQEETTGWKYIHGDVFRYPKHVSLFTAALGSGTQLFTLTVSILILGIFGVFYPFNRGALLTALVVIYAITSGIAGYTVVSFYCQLEGTNWLRNLLLTGCLFCGPLFLTFCFLNTVSIVYRTTAALPLGTIAVIFLIWLFVASPLLWLGGIAGKNSRSEFQVPCRTTKCPREDSTSALVQGCSSSDGFGGDTAFWCHLH</sequence>
<keyword evidence="12" id="KW-1185">Reference proteome</keyword>
<dbReference type="GO" id="GO:0010008">
    <property type="term" value="C:endosome membrane"/>
    <property type="evidence" value="ECO:0007669"/>
    <property type="project" value="UniProtKB-SubCell"/>
</dbReference>
<evidence type="ECO:0000256" key="5">
    <source>
        <dbReference type="ARBA" id="ARBA00022729"/>
    </source>
</evidence>
<accession>A0A5J5AN11</accession>
<dbReference type="PANTHER" id="PTHR10766:SF169">
    <property type="entry name" value="TRANSMEMBRANE 9 SUPERFAMILY MEMBER"/>
    <property type="match status" value="1"/>
</dbReference>
<feature type="transmembrane region" description="Helical" evidence="10">
    <location>
        <begin position="98"/>
        <end position="126"/>
    </location>
</feature>
<comment type="caution">
    <text evidence="10">Lacks conserved residue(s) required for the propagation of feature annotation.</text>
</comment>
<proteinExistence type="inferred from homology"/>
<feature type="transmembrane region" description="Helical" evidence="10">
    <location>
        <begin position="132"/>
        <end position="156"/>
    </location>
</feature>
<evidence type="ECO:0000313" key="12">
    <source>
        <dbReference type="Proteomes" id="UP000325577"/>
    </source>
</evidence>
<dbReference type="EMBL" id="CM018042">
    <property type="protein sequence ID" value="KAA8532393.1"/>
    <property type="molecule type" value="Genomic_DNA"/>
</dbReference>
<feature type="transmembrane region" description="Helical" evidence="10">
    <location>
        <begin position="199"/>
        <end position="221"/>
    </location>
</feature>
<keyword evidence="4 10" id="KW-0812">Transmembrane</keyword>
<evidence type="ECO:0000256" key="4">
    <source>
        <dbReference type="ARBA" id="ARBA00022692"/>
    </source>
</evidence>
<feature type="transmembrane region" description="Helical" evidence="10">
    <location>
        <begin position="168"/>
        <end position="193"/>
    </location>
</feature>
<dbReference type="InterPro" id="IPR004240">
    <property type="entry name" value="EMP70"/>
</dbReference>
<keyword evidence="9 10" id="KW-0472">Membrane</keyword>
<evidence type="ECO:0000256" key="3">
    <source>
        <dbReference type="ARBA" id="ARBA00005227"/>
    </source>
</evidence>
<dbReference type="GO" id="GO:0000139">
    <property type="term" value="C:Golgi membrane"/>
    <property type="evidence" value="ECO:0007669"/>
    <property type="project" value="UniProtKB-SubCell"/>
</dbReference>
<comment type="subcellular location">
    <subcellularLocation>
        <location evidence="1">Endosome membrane</location>
        <topology evidence="1">Multi-pass membrane protein</topology>
    </subcellularLocation>
    <subcellularLocation>
        <location evidence="2">Golgi apparatus membrane</location>
        <topology evidence="2">Multi-pass membrane protein</topology>
    </subcellularLocation>
</comment>
<protein>
    <recommendedName>
        <fullName evidence="10">Transmembrane 9 superfamily member</fullName>
    </recommendedName>
</protein>
<dbReference type="Pfam" id="PF02990">
    <property type="entry name" value="EMP70"/>
    <property type="match status" value="1"/>
</dbReference>
<dbReference type="Proteomes" id="UP000325577">
    <property type="component" value="Linkage Group LG19"/>
</dbReference>
<evidence type="ECO:0000256" key="8">
    <source>
        <dbReference type="ARBA" id="ARBA00023034"/>
    </source>
</evidence>
<evidence type="ECO:0000256" key="6">
    <source>
        <dbReference type="ARBA" id="ARBA00022753"/>
    </source>
</evidence>
<evidence type="ECO:0000313" key="11">
    <source>
        <dbReference type="EMBL" id="KAA8532393.1"/>
    </source>
</evidence>
<dbReference type="AlphaFoldDB" id="A0A5J5AN11"/>
<gene>
    <name evidence="11" type="ORF">F0562_032438</name>
</gene>
<evidence type="ECO:0000256" key="1">
    <source>
        <dbReference type="ARBA" id="ARBA00004337"/>
    </source>
</evidence>
<evidence type="ECO:0000256" key="10">
    <source>
        <dbReference type="RuleBase" id="RU363079"/>
    </source>
</evidence>
<organism evidence="11 12">
    <name type="scientific">Nyssa sinensis</name>
    <dbReference type="NCBI Taxonomy" id="561372"/>
    <lineage>
        <taxon>Eukaryota</taxon>
        <taxon>Viridiplantae</taxon>
        <taxon>Streptophyta</taxon>
        <taxon>Embryophyta</taxon>
        <taxon>Tracheophyta</taxon>
        <taxon>Spermatophyta</taxon>
        <taxon>Magnoliopsida</taxon>
        <taxon>eudicotyledons</taxon>
        <taxon>Gunneridae</taxon>
        <taxon>Pentapetalae</taxon>
        <taxon>asterids</taxon>
        <taxon>Cornales</taxon>
        <taxon>Nyssaceae</taxon>
        <taxon>Nyssa</taxon>
    </lineage>
</organism>
<dbReference type="GO" id="GO:0072657">
    <property type="term" value="P:protein localization to membrane"/>
    <property type="evidence" value="ECO:0007669"/>
    <property type="project" value="TreeGrafter"/>
</dbReference>
<keyword evidence="8" id="KW-0333">Golgi apparatus</keyword>
<keyword evidence="6" id="KW-0967">Endosome</keyword>